<feature type="binding site" evidence="9">
    <location>
        <begin position="216"/>
        <end position="223"/>
    </location>
    <ligand>
        <name>ATP</name>
        <dbReference type="ChEBI" id="CHEBI:30616"/>
    </ligand>
</feature>
<dbReference type="InterPro" id="IPR014016">
    <property type="entry name" value="UvrD-like_ATP-bd"/>
</dbReference>
<evidence type="ECO:0000256" key="4">
    <source>
        <dbReference type="ARBA" id="ARBA00022840"/>
    </source>
</evidence>
<keyword evidence="1 9" id="KW-0547">Nucleotide-binding</keyword>
<dbReference type="GO" id="GO:0005524">
    <property type="term" value="F:ATP binding"/>
    <property type="evidence" value="ECO:0007669"/>
    <property type="project" value="UniProtKB-UniRule"/>
</dbReference>
<dbReference type="Pfam" id="PF13361">
    <property type="entry name" value="UvrD_C"/>
    <property type="match status" value="1"/>
</dbReference>
<dbReference type="Proteomes" id="UP000225833">
    <property type="component" value="Unassembled WGS sequence"/>
</dbReference>
<reference evidence="11 12" key="1">
    <citation type="journal article" date="2017" name="Nat. Microbiol.">
        <title>Natural product diversity associated with the nematode symbionts Photorhabdus and Xenorhabdus.</title>
        <authorList>
            <person name="Tobias N.J."/>
            <person name="Wolff H."/>
            <person name="Djahanschiri B."/>
            <person name="Grundmann F."/>
            <person name="Kronenwerth M."/>
            <person name="Shi Y.M."/>
            <person name="Simonyi S."/>
            <person name="Grun P."/>
            <person name="Shapiro-Ilan D."/>
            <person name="Pidot S.J."/>
            <person name="Stinear T.P."/>
            <person name="Ebersberger I."/>
            <person name="Bode H.B."/>
        </authorList>
    </citation>
    <scope>NUCLEOTIDE SEQUENCE [LARGE SCALE GENOMIC DNA]</scope>
    <source>
        <strain evidence="11 12">DSM 16342</strain>
    </source>
</reference>
<dbReference type="OrthoDB" id="5298826at2"/>
<dbReference type="Gene3D" id="3.40.50.300">
    <property type="entry name" value="P-loop containing nucleotide triphosphate hydrolases"/>
    <property type="match status" value="3"/>
</dbReference>
<dbReference type="GO" id="GO:0005829">
    <property type="term" value="C:cytosol"/>
    <property type="evidence" value="ECO:0007669"/>
    <property type="project" value="TreeGrafter"/>
</dbReference>
<protein>
    <recommendedName>
        <fullName evidence="7">DNA 3'-5' helicase</fullName>
        <ecNumber evidence="7">5.6.2.4</ecNumber>
    </recommendedName>
</protein>
<dbReference type="InterPro" id="IPR014017">
    <property type="entry name" value="DNA_helicase_UvrD-like_C"/>
</dbReference>
<dbReference type="InterPro" id="IPR022161">
    <property type="entry name" value="Helicase_IV_N"/>
</dbReference>
<comment type="catalytic activity">
    <reaction evidence="6">
        <text>Couples ATP hydrolysis with the unwinding of duplex DNA by translocating in the 3'-5' direction.</text>
        <dbReference type="EC" id="5.6.2.4"/>
    </reaction>
</comment>
<dbReference type="PROSITE" id="PS51198">
    <property type="entry name" value="UVRD_HELICASE_ATP_BIND"/>
    <property type="match status" value="1"/>
</dbReference>
<name>A0A2D0J182_XENBU</name>
<dbReference type="PANTHER" id="PTHR11070:SF63">
    <property type="entry name" value="DNA HELICASE IV"/>
    <property type="match status" value="1"/>
</dbReference>
<dbReference type="EMBL" id="NIBS01000007">
    <property type="protein sequence ID" value="PHM28056.1"/>
    <property type="molecule type" value="Genomic_DNA"/>
</dbReference>
<accession>A0A2D0J182</accession>
<dbReference type="EC" id="5.6.2.4" evidence="7"/>
<evidence type="ECO:0000256" key="5">
    <source>
        <dbReference type="ARBA" id="ARBA00023235"/>
    </source>
</evidence>
<keyword evidence="5" id="KW-0413">Isomerase</keyword>
<organism evidence="11 12">
    <name type="scientific">Xenorhabdus budapestensis</name>
    <dbReference type="NCBI Taxonomy" id="290110"/>
    <lineage>
        <taxon>Bacteria</taxon>
        <taxon>Pseudomonadati</taxon>
        <taxon>Pseudomonadota</taxon>
        <taxon>Gammaproteobacteria</taxon>
        <taxon>Enterobacterales</taxon>
        <taxon>Morganellaceae</taxon>
        <taxon>Xenorhabdus</taxon>
    </lineage>
</organism>
<evidence type="ECO:0000256" key="7">
    <source>
        <dbReference type="ARBA" id="ARBA00034808"/>
    </source>
</evidence>
<proteinExistence type="predicted"/>
<dbReference type="Pfam" id="PF00580">
    <property type="entry name" value="UvrD-helicase"/>
    <property type="match status" value="1"/>
</dbReference>
<dbReference type="SUPFAM" id="SSF52540">
    <property type="entry name" value="P-loop containing nucleoside triphosphate hydrolases"/>
    <property type="match status" value="1"/>
</dbReference>
<dbReference type="GO" id="GO:0043138">
    <property type="term" value="F:3'-5' DNA helicase activity"/>
    <property type="evidence" value="ECO:0007669"/>
    <property type="project" value="UniProtKB-EC"/>
</dbReference>
<comment type="caution">
    <text evidence="11">The sequence shown here is derived from an EMBL/GenBank/DDBJ whole genome shotgun (WGS) entry which is preliminary data.</text>
</comment>
<dbReference type="AlphaFoldDB" id="A0A2D0J182"/>
<keyword evidence="2 9" id="KW-0378">Hydrolase</keyword>
<dbReference type="GO" id="GO:0003677">
    <property type="term" value="F:DNA binding"/>
    <property type="evidence" value="ECO:0007669"/>
    <property type="project" value="InterPro"/>
</dbReference>
<dbReference type="PANTHER" id="PTHR11070">
    <property type="entry name" value="UVRD / RECB / PCRA DNA HELICASE FAMILY MEMBER"/>
    <property type="match status" value="1"/>
</dbReference>
<evidence type="ECO:0000256" key="6">
    <source>
        <dbReference type="ARBA" id="ARBA00034617"/>
    </source>
</evidence>
<evidence type="ECO:0000256" key="8">
    <source>
        <dbReference type="ARBA" id="ARBA00048988"/>
    </source>
</evidence>
<dbReference type="NCBIfam" id="NF008276">
    <property type="entry name" value="PRK11054.1"/>
    <property type="match status" value="1"/>
</dbReference>
<dbReference type="Pfam" id="PF12462">
    <property type="entry name" value="Helicase_IV_N"/>
    <property type="match status" value="1"/>
</dbReference>
<evidence type="ECO:0000256" key="2">
    <source>
        <dbReference type="ARBA" id="ARBA00022801"/>
    </source>
</evidence>
<evidence type="ECO:0000313" key="12">
    <source>
        <dbReference type="Proteomes" id="UP000225833"/>
    </source>
</evidence>
<keyword evidence="3 9" id="KW-0347">Helicase</keyword>
<evidence type="ECO:0000256" key="1">
    <source>
        <dbReference type="ARBA" id="ARBA00022741"/>
    </source>
</evidence>
<evidence type="ECO:0000256" key="9">
    <source>
        <dbReference type="PROSITE-ProRule" id="PRU00560"/>
    </source>
</evidence>
<sequence>MELKSTQIGQRLARHPYNRVRLLNAGIEVSGDKHQYLIPFNQLINVQCKRGIVWGELEFELPEGKVVRLHGTEWQQTQHFYHYLLKKWQAWSLDMSDVSADVLAAQVNQIDKIRQLNRWIKIADLSLLQQQIQETFQSLPLPLQRVKQFENCCDNYQICLDWLNEGERKLKLINQQWVERMLEQYGEFFQSIENLSFNHSQCRAVVNGEKSILVLGSAGSGKTSVLVARAGWLLLRQQARPEQILLLSCERQSADEINKRIQLRLETKEIKAQTFHELALNIIRQAGNHVTKISELETNAQKRRDFLIREWQKQCNEKKAQAKGWREWLEEELDWQLPYGEYWHDKQVQTCLSSRLEHWLGLIRMHGGSQKEMIEQALPEHAGLFQKRIRLMAPLLKAWKSALKTEGTMDFSGLIYQAINVLGKGRFISPWKHILLDDFQNISPLSVRLLAALRVQNKQSNIFAVADDWQGIYQINDTNPTFYFAEEVFGKSISDESISDEVTECILDTTYRFNDHIGEIANGFIRQYPHQVSHSCSKLTTHNLRKGNKKSVVILPEEQLEALLNKMSGYVTNEETILLLARYHHLKPDLMKKSSTRWPNLNIKFMTIHESQGQQADYVIVLGLRQGRDGFPASEKGSVLEQVLLPQPEKFSDAEESYLLYVALTRAKKQVWLMQESKNPSVFIHQLSQLGVPIQRKP</sequence>
<feature type="domain" description="UvrD-like helicase ATP-binding" evidence="10">
    <location>
        <begin position="195"/>
        <end position="514"/>
    </location>
</feature>
<comment type="catalytic activity">
    <reaction evidence="8">
        <text>ATP + H2O = ADP + phosphate + H(+)</text>
        <dbReference type="Rhea" id="RHEA:13065"/>
        <dbReference type="ChEBI" id="CHEBI:15377"/>
        <dbReference type="ChEBI" id="CHEBI:15378"/>
        <dbReference type="ChEBI" id="CHEBI:30616"/>
        <dbReference type="ChEBI" id="CHEBI:43474"/>
        <dbReference type="ChEBI" id="CHEBI:456216"/>
        <dbReference type="EC" id="5.6.2.4"/>
    </reaction>
</comment>
<evidence type="ECO:0000313" key="11">
    <source>
        <dbReference type="EMBL" id="PHM28056.1"/>
    </source>
</evidence>
<dbReference type="FunFam" id="3.40.50.300:FF:000975">
    <property type="entry name" value="DNA helicase"/>
    <property type="match status" value="1"/>
</dbReference>
<evidence type="ECO:0000259" key="10">
    <source>
        <dbReference type="PROSITE" id="PS51198"/>
    </source>
</evidence>
<keyword evidence="4 9" id="KW-0067">ATP-binding</keyword>
<dbReference type="InterPro" id="IPR027417">
    <property type="entry name" value="P-loop_NTPase"/>
</dbReference>
<evidence type="ECO:0000256" key="3">
    <source>
        <dbReference type="ARBA" id="ARBA00022806"/>
    </source>
</evidence>
<dbReference type="GO" id="GO:0016887">
    <property type="term" value="F:ATP hydrolysis activity"/>
    <property type="evidence" value="ECO:0007669"/>
    <property type="project" value="RHEA"/>
</dbReference>
<dbReference type="GO" id="GO:0000725">
    <property type="term" value="P:recombinational repair"/>
    <property type="evidence" value="ECO:0007669"/>
    <property type="project" value="TreeGrafter"/>
</dbReference>
<gene>
    <name evidence="11" type="ORF">Xbud_01785</name>
</gene>
<dbReference type="InterPro" id="IPR000212">
    <property type="entry name" value="DNA_helicase_UvrD/REP"/>
</dbReference>
<dbReference type="RefSeq" id="WP_099135710.1">
    <property type="nucleotide sequence ID" value="NZ_CAWNNJ010000141.1"/>
</dbReference>